<dbReference type="EMBL" id="CP000828">
    <property type="protein sequence ID" value="ABW27220.1"/>
    <property type="molecule type" value="Genomic_DNA"/>
</dbReference>
<name>B0C0W1_ACAM1</name>
<dbReference type="OrthoDB" id="8859217at2"/>
<dbReference type="AlphaFoldDB" id="B0C0W1"/>
<keyword evidence="2" id="KW-1185">Reference proteome</keyword>
<dbReference type="HOGENOM" id="CLU_1212657_0_0_3"/>
<sequence>MSIVGENSDIQARISWFTIQSTDLQAVAEVLGLDHVRSEKWQETIQPEANTRVYVAQDNWVIVEIYDWDYNPANEADMSEDIDEGCAVAVEALLVKLSQQFGEAQFFEFDTEEWCGPTSWMLARNGQIIRSFVYSPEFPPSWRNMGEPTATESFIDWSRVQELESWSEEDWDEWGEHEAENEASNLVTGWQGMGPASVETIKIAREWSVDPLTPVDLSAVCLLGTGRF</sequence>
<reference evidence="1 2" key="1">
    <citation type="journal article" date="2008" name="Proc. Natl. Acad. Sci. U.S.A.">
        <title>Niche adaptation and genome expansion in the chlorophyll d-producing cyanobacterium Acaryochloris marina.</title>
        <authorList>
            <person name="Swingley W.D."/>
            <person name="Chen M."/>
            <person name="Cheung P.C."/>
            <person name="Conrad A.L."/>
            <person name="Dejesa L.C."/>
            <person name="Hao J."/>
            <person name="Honchak B.M."/>
            <person name="Karbach L.E."/>
            <person name="Kurdoglu A."/>
            <person name="Lahiri S."/>
            <person name="Mastrian S.D."/>
            <person name="Miyashita H."/>
            <person name="Page L."/>
            <person name="Ramakrishna P."/>
            <person name="Satoh S."/>
            <person name="Sattley W.M."/>
            <person name="Shimada Y."/>
            <person name="Taylor H.L."/>
            <person name="Tomo T."/>
            <person name="Tsuchiya T."/>
            <person name="Wang Z.T."/>
            <person name="Raymond J."/>
            <person name="Mimuro M."/>
            <person name="Blankenship R.E."/>
            <person name="Touchman J.W."/>
        </authorList>
    </citation>
    <scope>NUCLEOTIDE SEQUENCE [LARGE SCALE GENOMIC DNA]</scope>
    <source>
        <strain evidence="2">MBIC 11017</strain>
    </source>
</reference>
<evidence type="ECO:0000313" key="1">
    <source>
        <dbReference type="EMBL" id="ABW27220.1"/>
    </source>
</evidence>
<dbReference type="RefSeq" id="WP_012162696.1">
    <property type="nucleotide sequence ID" value="NC_009925.1"/>
</dbReference>
<dbReference type="STRING" id="329726.AM1_2207"/>
<accession>B0C0W1</accession>
<protein>
    <submittedName>
        <fullName evidence="1">Uncharacterized protein</fullName>
    </submittedName>
</protein>
<dbReference type="Proteomes" id="UP000000268">
    <property type="component" value="Chromosome"/>
</dbReference>
<organism evidence="1 2">
    <name type="scientific">Acaryochloris marina (strain MBIC 11017)</name>
    <dbReference type="NCBI Taxonomy" id="329726"/>
    <lineage>
        <taxon>Bacteria</taxon>
        <taxon>Bacillati</taxon>
        <taxon>Cyanobacteriota</taxon>
        <taxon>Cyanophyceae</taxon>
        <taxon>Acaryochloridales</taxon>
        <taxon>Acaryochloridaceae</taxon>
        <taxon>Acaryochloris</taxon>
    </lineage>
</organism>
<dbReference type="eggNOG" id="ENOG5030NFE">
    <property type="taxonomic scope" value="Bacteria"/>
</dbReference>
<dbReference type="KEGG" id="amr:AM1_2207"/>
<proteinExistence type="predicted"/>
<evidence type="ECO:0000313" key="2">
    <source>
        <dbReference type="Proteomes" id="UP000000268"/>
    </source>
</evidence>
<gene>
    <name evidence="1" type="ordered locus">AM1_2207</name>
</gene>